<evidence type="ECO:0000313" key="1">
    <source>
        <dbReference type="EMBL" id="SOR32074.1"/>
    </source>
</evidence>
<evidence type="ECO:0000313" key="2">
    <source>
        <dbReference type="Proteomes" id="UP000233769"/>
    </source>
</evidence>
<dbReference type="EMBL" id="LT962688">
    <property type="protein sequence ID" value="SOR32074.1"/>
    <property type="molecule type" value="Genomic_DNA"/>
</dbReference>
<organism evidence="1 2">
    <name type="scientific">Methylorubrum extorquens</name>
    <name type="common">Methylobacterium dichloromethanicum</name>
    <name type="synonym">Methylobacterium extorquens</name>
    <dbReference type="NCBI Taxonomy" id="408"/>
    <lineage>
        <taxon>Bacteria</taxon>
        <taxon>Pseudomonadati</taxon>
        <taxon>Pseudomonadota</taxon>
        <taxon>Alphaproteobacteria</taxon>
        <taxon>Hyphomicrobiales</taxon>
        <taxon>Methylobacteriaceae</taxon>
        <taxon>Methylorubrum</taxon>
    </lineage>
</organism>
<gene>
    <name evidence="1" type="ORF">TK0001_5508</name>
</gene>
<dbReference type="Proteomes" id="UP000233769">
    <property type="component" value="Chromosome tk0001"/>
</dbReference>
<accession>A0A2N9AXN2</accession>
<protein>
    <submittedName>
        <fullName evidence="1">Uncharacterized protein</fullName>
    </submittedName>
</protein>
<sequence>MILPWGDWLVALAVSLREPILTILRPIITAYIIRPSARSIRGRPCSCRSSGWR</sequence>
<reference evidence="2" key="1">
    <citation type="submission" date="2017-10" db="EMBL/GenBank/DDBJ databases">
        <authorList>
            <person name="Regsiter A."/>
            <person name="William W."/>
        </authorList>
    </citation>
    <scope>NUCLEOTIDE SEQUENCE [LARGE SCALE GENOMIC DNA]</scope>
</reference>
<proteinExistence type="predicted"/>
<name>A0A2N9AXN2_METEX</name>
<dbReference type="AlphaFoldDB" id="A0A2N9AXN2"/>